<organism evidence="8 10">
    <name type="scientific">Rothia aeria</name>
    <dbReference type="NCBI Taxonomy" id="172042"/>
    <lineage>
        <taxon>Bacteria</taxon>
        <taxon>Bacillati</taxon>
        <taxon>Actinomycetota</taxon>
        <taxon>Actinomycetes</taxon>
        <taxon>Micrococcales</taxon>
        <taxon>Micrococcaceae</taxon>
        <taxon>Rothia</taxon>
    </lineage>
</organism>
<dbReference type="KEGG" id="raj:RA11412_1832"/>
<dbReference type="NCBIfam" id="TIGR00945">
    <property type="entry name" value="tatC"/>
    <property type="match status" value="1"/>
</dbReference>
<dbReference type="InterPro" id="IPR002033">
    <property type="entry name" value="TatC"/>
</dbReference>
<keyword evidence="10" id="KW-1185">Reference proteome</keyword>
<dbReference type="AlphaFoldDB" id="A0A2Z5R0W5"/>
<evidence type="ECO:0000256" key="6">
    <source>
        <dbReference type="ARBA" id="ARBA00023136"/>
    </source>
</evidence>
<dbReference type="Proteomes" id="UP000282386">
    <property type="component" value="Chromosome"/>
</dbReference>
<feature type="transmembrane region" description="Helical" evidence="7">
    <location>
        <begin position="124"/>
        <end position="145"/>
    </location>
</feature>
<keyword evidence="4 7" id="KW-1133">Transmembrane helix</keyword>
<gene>
    <name evidence="9" type="primary">tatC2</name>
    <name evidence="7" type="synonym">tatC</name>
    <name evidence="9" type="ORF">NCTC10207_01152</name>
    <name evidence="8" type="ORF">RA11412_1832</name>
</gene>
<dbReference type="GO" id="GO:0009977">
    <property type="term" value="F:proton motive force dependent protein transmembrane transporter activity"/>
    <property type="evidence" value="ECO:0007669"/>
    <property type="project" value="TreeGrafter"/>
</dbReference>
<dbReference type="GO" id="GO:0033281">
    <property type="term" value="C:TAT protein transport complex"/>
    <property type="evidence" value="ECO:0007669"/>
    <property type="project" value="UniProtKB-UniRule"/>
</dbReference>
<dbReference type="Pfam" id="PF00902">
    <property type="entry name" value="TatC"/>
    <property type="match status" value="1"/>
</dbReference>
<reference evidence="9 11" key="2">
    <citation type="submission" date="2018-12" db="EMBL/GenBank/DDBJ databases">
        <authorList>
            <consortium name="Pathogen Informatics"/>
        </authorList>
    </citation>
    <scope>NUCLEOTIDE SEQUENCE [LARGE SCALE GENOMIC DNA]</scope>
    <source>
        <strain evidence="9 11">NCTC10207</strain>
    </source>
</reference>
<evidence type="ECO:0000256" key="5">
    <source>
        <dbReference type="ARBA" id="ARBA00023010"/>
    </source>
</evidence>
<dbReference type="GO" id="GO:0065002">
    <property type="term" value="P:intracellular protein transmembrane transport"/>
    <property type="evidence" value="ECO:0007669"/>
    <property type="project" value="TreeGrafter"/>
</dbReference>
<comment type="similarity">
    <text evidence="7">Belongs to the TatC family.</text>
</comment>
<keyword evidence="2 7" id="KW-0812">Transmembrane</keyword>
<evidence type="ECO:0000256" key="2">
    <source>
        <dbReference type="ARBA" id="ARBA00022692"/>
    </source>
</evidence>
<keyword evidence="5 7" id="KW-0811">Translocation</keyword>
<evidence type="ECO:0000313" key="10">
    <source>
        <dbReference type="Proteomes" id="UP000250241"/>
    </source>
</evidence>
<dbReference type="RefSeq" id="WP_006887189.1">
    <property type="nucleotide sequence ID" value="NZ_CAUOLR010000038.1"/>
</dbReference>
<name>A0A2Z5R0W5_9MICC</name>
<dbReference type="Proteomes" id="UP000250241">
    <property type="component" value="Chromosome"/>
</dbReference>
<dbReference type="PANTHER" id="PTHR30371">
    <property type="entry name" value="SEC-INDEPENDENT PROTEIN TRANSLOCASE PROTEIN TATC"/>
    <property type="match status" value="1"/>
</dbReference>
<comment type="subcellular location">
    <subcellularLocation>
        <location evidence="7">Cell membrane</location>
        <topology evidence="7">Multi-pass membrane protein</topology>
    </subcellularLocation>
    <subcellularLocation>
        <location evidence="1">Membrane</location>
        <topology evidence="1">Multi-pass membrane protein</topology>
    </subcellularLocation>
</comment>
<keyword evidence="6 7" id="KW-0472">Membrane</keyword>
<evidence type="ECO:0000256" key="7">
    <source>
        <dbReference type="HAMAP-Rule" id="MF_00902"/>
    </source>
</evidence>
<keyword evidence="3 7" id="KW-0653">Protein transport</keyword>
<feature type="transmembrane region" description="Helical" evidence="7">
    <location>
        <begin position="208"/>
        <end position="225"/>
    </location>
</feature>
<dbReference type="PANTHER" id="PTHR30371:SF0">
    <property type="entry name" value="SEC-INDEPENDENT PROTEIN TRANSLOCASE PROTEIN TATC, CHLOROPLASTIC-RELATED"/>
    <property type="match status" value="1"/>
</dbReference>
<evidence type="ECO:0000313" key="11">
    <source>
        <dbReference type="Proteomes" id="UP000282386"/>
    </source>
</evidence>
<evidence type="ECO:0000256" key="3">
    <source>
        <dbReference type="ARBA" id="ARBA00022927"/>
    </source>
</evidence>
<feature type="transmembrane region" description="Helical" evidence="7">
    <location>
        <begin position="92"/>
        <end position="112"/>
    </location>
</feature>
<dbReference type="PRINTS" id="PR01840">
    <property type="entry name" value="TATCFAMILY"/>
</dbReference>
<feature type="transmembrane region" description="Helical" evidence="7">
    <location>
        <begin position="32"/>
        <end position="51"/>
    </location>
</feature>
<feature type="transmembrane region" description="Helical" evidence="7">
    <location>
        <begin position="231"/>
        <end position="252"/>
    </location>
</feature>
<evidence type="ECO:0000256" key="1">
    <source>
        <dbReference type="ARBA" id="ARBA00004141"/>
    </source>
</evidence>
<dbReference type="EMBL" id="AP017895">
    <property type="protein sequence ID" value="BAV88131.1"/>
    <property type="molecule type" value="Genomic_DNA"/>
</dbReference>
<evidence type="ECO:0000313" key="9">
    <source>
        <dbReference type="EMBL" id="VEI23055.1"/>
    </source>
</evidence>
<keyword evidence="7" id="KW-0813">Transport</keyword>
<proteinExistence type="inferred from homology"/>
<comment type="function">
    <text evidence="7">Part of the twin-arginine translocation (Tat) system that transports large folded proteins containing a characteristic twin-arginine motif in their signal peptide across membranes. Together with TatB, TatC is part of a receptor directly interacting with Tat signal peptides.</text>
</comment>
<comment type="subunit">
    <text evidence="7">The Tat system comprises two distinct complexes: a TatABC complex, containing multiple copies of TatA, TatB and TatC subunits, and a separate TatA complex, containing only TatA subunits. Substrates initially bind to the TatABC complex, which probably triggers association of the separate TatA complex to form the active translocon.</text>
</comment>
<dbReference type="EMBL" id="LR134479">
    <property type="protein sequence ID" value="VEI23055.1"/>
    <property type="molecule type" value="Genomic_DNA"/>
</dbReference>
<dbReference type="HAMAP" id="MF_00902">
    <property type="entry name" value="TatC"/>
    <property type="match status" value="1"/>
</dbReference>
<reference evidence="8 10" key="1">
    <citation type="submission" date="2016-10" db="EMBL/GenBank/DDBJ databases">
        <title>Genome sequence of Rothia aeria strain JCM11412.</title>
        <authorList>
            <person name="Nambu T."/>
        </authorList>
    </citation>
    <scope>NUCLEOTIDE SEQUENCE [LARGE SCALE GENOMIC DNA]</scope>
    <source>
        <strain evidence="8 10">JCM 11412</strain>
    </source>
</reference>
<keyword evidence="7" id="KW-1003">Cell membrane</keyword>
<feature type="transmembrane region" description="Helical" evidence="7">
    <location>
        <begin position="176"/>
        <end position="196"/>
    </location>
</feature>
<protein>
    <recommendedName>
        <fullName evidence="7">Sec-independent protein translocase protein TatC</fullName>
    </recommendedName>
</protein>
<evidence type="ECO:0000256" key="4">
    <source>
        <dbReference type="ARBA" id="ARBA00022989"/>
    </source>
</evidence>
<dbReference type="GeneID" id="93860786"/>
<sequence>MAKPDQDVRSRKSNPEARMELKEHLREFRDRLIKAAIATLIAAILSVIFLYQPFINAISQPLIEINEQQGRHATLNYSTIASPFDQLMRVGMYIGLVLASPVWLYQGLRYLLPALHAKEKKYLFGFLSGSLFAFACGVAISWWTLPGVVRALTMFTPSRAENIIAANDYIAFVVKFMFFFSLAFVIPVILVGINMLGLIRGKTVLKSWRWVVVLVAVIAAMTAPGTDIMMMFYLMAPLLAFFFIAIGICLINDKRRDRREAKLAKGMTEESIKTATSAEDLAAMGHFEKDEAKN</sequence>
<evidence type="ECO:0000313" key="8">
    <source>
        <dbReference type="EMBL" id="BAV88131.1"/>
    </source>
</evidence>
<dbReference type="GO" id="GO:0043953">
    <property type="term" value="P:protein transport by the Tat complex"/>
    <property type="evidence" value="ECO:0007669"/>
    <property type="project" value="UniProtKB-UniRule"/>
</dbReference>
<accession>A0A2Z5R0W5</accession>